<evidence type="ECO:0000313" key="4">
    <source>
        <dbReference type="Proteomes" id="UP000176050"/>
    </source>
</evidence>
<reference evidence="3 4" key="1">
    <citation type="submission" date="2016-10" db="EMBL/GenBank/DDBJ databases">
        <title>Lutibacter sp. LPB0138, isolated from marine gastropod.</title>
        <authorList>
            <person name="Kim E."/>
            <person name="Yi H."/>
        </authorList>
    </citation>
    <scope>NUCLEOTIDE SEQUENCE [LARGE SCALE GENOMIC DNA]</scope>
    <source>
        <strain evidence="3 4">LPB0138</strain>
    </source>
</reference>
<gene>
    <name evidence="3" type="ORF">LPB138_09015</name>
</gene>
<feature type="coiled-coil region" evidence="2">
    <location>
        <begin position="101"/>
        <end position="145"/>
    </location>
</feature>
<evidence type="ECO:0000256" key="2">
    <source>
        <dbReference type="SAM" id="Coils"/>
    </source>
</evidence>
<dbReference type="Gene3D" id="1.25.40.10">
    <property type="entry name" value="Tetratricopeptide repeat domain"/>
    <property type="match status" value="1"/>
</dbReference>
<name>A0A1D8P8B1_9FLAO</name>
<sequence>MKKNTILFFSILLLSQFGFTQTNQELADAYVRRSEESLNSLKVDDALKNFEKAIKYTPEIKSEKVAYLGLVIYFELGNYSEAKKYSKRFFDLSLNKSSQEYTQALDLYIKIEEELERLELERQRLEEARIRKEKELRKIDSLKTVWTARSLELAINCDTIYNFTENKYALYKNQEKYGLVDEIGKIIVDASEFNYADFFDGYFIFSDKKVNPSKVFFFNSKSDNSFSFPEISKFDLIASNYGVIMLPRGNGRVVIYPKNSKKAKIFDLESQKIVSIANEKELLKELKSNAFIDKYDKEGEVRIGKKWFIFGSYLGGGLYQLYQKEEGLFYYLSTSKNKLFSEKELGYVGVSYNGKSQIIKRGVTSWINESGDVVNPPKNELSEYSGSSKIIKIEEGKYQIRQQIGTEEYIILEDEKLESMVKFLRQNN</sequence>
<dbReference type="SUPFAM" id="SSF48452">
    <property type="entry name" value="TPR-like"/>
    <property type="match status" value="1"/>
</dbReference>
<dbReference type="OrthoDB" id="1197548at2"/>
<accession>A0A1D8P8B1</accession>
<dbReference type="PROSITE" id="PS50005">
    <property type="entry name" value="TPR"/>
    <property type="match status" value="1"/>
</dbReference>
<keyword evidence="4" id="KW-1185">Reference proteome</keyword>
<evidence type="ECO:0000313" key="3">
    <source>
        <dbReference type="EMBL" id="AOW20807.1"/>
    </source>
</evidence>
<protein>
    <submittedName>
        <fullName evidence="3">Uncharacterized protein</fullName>
    </submittedName>
</protein>
<dbReference type="RefSeq" id="WP_070236971.1">
    <property type="nucleotide sequence ID" value="NZ_CP017478.1"/>
</dbReference>
<evidence type="ECO:0000256" key="1">
    <source>
        <dbReference type="PROSITE-ProRule" id="PRU00339"/>
    </source>
</evidence>
<dbReference type="InterPro" id="IPR011990">
    <property type="entry name" value="TPR-like_helical_dom_sf"/>
</dbReference>
<dbReference type="Proteomes" id="UP000176050">
    <property type="component" value="Chromosome"/>
</dbReference>
<proteinExistence type="predicted"/>
<dbReference type="KEGG" id="lul:LPB138_09015"/>
<organism evidence="3 4">
    <name type="scientific">Urechidicola croceus</name>
    <dbReference type="NCBI Taxonomy" id="1850246"/>
    <lineage>
        <taxon>Bacteria</taxon>
        <taxon>Pseudomonadati</taxon>
        <taxon>Bacteroidota</taxon>
        <taxon>Flavobacteriia</taxon>
        <taxon>Flavobacteriales</taxon>
        <taxon>Flavobacteriaceae</taxon>
        <taxon>Urechidicola</taxon>
    </lineage>
</organism>
<dbReference type="EMBL" id="CP017478">
    <property type="protein sequence ID" value="AOW20807.1"/>
    <property type="molecule type" value="Genomic_DNA"/>
</dbReference>
<dbReference type="InterPro" id="IPR019734">
    <property type="entry name" value="TPR_rpt"/>
</dbReference>
<dbReference type="AlphaFoldDB" id="A0A1D8P8B1"/>
<keyword evidence="1" id="KW-0802">TPR repeat</keyword>
<keyword evidence="2" id="KW-0175">Coiled coil</keyword>
<feature type="repeat" description="TPR" evidence="1">
    <location>
        <begin position="27"/>
        <end position="60"/>
    </location>
</feature>